<dbReference type="GO" id="GO:0000976">
    <property type="term" value="F:transcription cis-regulatory region binding"/>
    <property type="evidence" value="ECO:0007669"/>
    <property type="project" value="TreeGrafter"/>
</dbReference>
<evidence type="ECO:0000313" key="9">
    <source>
        <dbReference type="Proteomes" id="UP000522688"/>
    </source>
</evidence>
<feature type="domain" description="HTH lacI-type" evidence="4">
    <location>
        <begin position="4"/>
        <end position="58"/>
    </location>
</feature>
<dbReference type="PANTHER" id="PTHR30146:SF109">
    <property type="entry name" value="HTH-TYPE TRANSCRIPTIONAL REGULATOR GALS"/>
    <property type="match status" value="1"/>
</dbReference>
<keyword evidence="8" id="KW-1185">Reference proteome</keyword>
<gene>
    <name evidence="7" type="ORF">FB463_001996</name>
    <name evidence="6" type="ORF">FFA01_17030</name>
</gene>
<dbReference type="GO" id="GO:0003700">
    <property type="term" value="F:DNA-binding transcription factor activity"/>
    <property type="evidence" value="ECO:0007669"/>
    <property type="project" value="TreeGrafter"/>
</dbReference>
<evidence type="ECO:0000256" key="2">
    <source>
        <dbReference type="ARBA" id="ARBA00023125"/>
    </source>
</evidence>
<dbReference type="Proteomes" id="UP000321154">
    <property type="component" value="Unassembled WGS sequence"/>
</dbReference>
<dbReference type="EMBL" id="JACGWW010000002">
    <property type="protein sequence ID" value="MBA8813747.1"/>
    <property type="molecule type" value="Genomic_DNA"/>
</dbReference>
<dbReference type="EMBL" id="BJUV01000014">
    <property type="protein sequence ID" value="GEK83394.1"/>
    <property type="molecule type" value="Genomic_DNA"/>
</dbReference>
<dbReference type="InterPro" id="IPR001761">
    <property type="entry name" value="Peripla_BP/Lac1_sug-bd_dom"/>
</dbReference>
<reference evidence="7 9" key="2">
    <citation type="submission" date="2020-07" db="EMBL/GenBank/DDBJ databases">
        <title>Sequencing the genomes of 1000 actinobacteria strains.</title>
        <authorList>
            <person name="Klenk H.-P."/>
        </authorList>
    </citation>
    <scope>NUCLEOTIDE SEQUENCE [LARGE SCALE GENOMIC DNA]</scope>
    <source>
        <strain evidence="7 9">DSM 10309</strain>
    </source>
</reference>
<evidence type="ECO:0000259" key="5">
    <source>
        <dbReference type="PROSITE" id="PS50943"/>
    </source>
</evidence>
<dbReference type="Pfam" id="PF00532">
    <property type="entry name" value="Peripla_BP_1"/>
    <property type="match status" value="1"/>
</dbReference>
<organism evidence="7 9">
    <name type="scientific">Frigoribacterium faeni</name>
    <dbReference type="NCBI Taxonomy" id="145483"/>
    <lineage>
        <taxon>Bacteria</taxon>
        <taxon>Bacillati</taxon>
        <taxon>Actinomycetota</taxon>
        <taxon>Actinomycetes</taxon>
        <taxon>Micrococcales</taxon>
        <taxon>Microbacteriaceae</taxon>
        <taxon>Frigoribacterium</taxon>
    </lineage>
</organism>
<keyword evidence="1" id="KW-0805">Transcription regulation</keyword>
<dbReference type="AlphaFoldDB" id="A0A7W3PJE6"/>
<dbReference type="InterPro" id="IPR010982">
    <property type="entry name" value="Lambda_DNA-bd_dom_sf"/>
</dbReference>
<dbReference type="SUPFAM" id="SSF53822">
    <property type="entry name" value="Periplasmic binding protein-like I"/>
    <property type="match status" value="1"/>
</dbReference>
<keyword evidence="3" id="KW-0804">Transcription</keyword>
<evidence type="ECO:0000259" key="4">
    <source>
        <dbReference type="PROSITE" id="PS50932"/>
    </source>
</evidence>
<dbReference type="SMART" id="SM00354">
    <property type="entry name" value="HTH_LACI"/>
    <property type="match status" value="1"/>
</dbReference>
<comment type="caution">
    <text evidence="7">The sequence shown here is derived from an EMBL/GenBank/DDBJ whole genome shotgun (WGS) entry which is preliminary data.</text>
</comment>
<reference evidence="6 8" key="1">
    <citation type="submission" date="2019-07" db="EMBL/GenBank/DDBJ databases">
        <title>Whole genome shotgun sequence of Frigoribacterium faeni NBRC 103066.</title>
        <authorList>
            <person name="Hosoyama A."/>
            <person name="Uohara A."/>
            <person name="Ohji S."/>
            <person name="Ichikawa N."/>
        </authorList>
    </citation>
    <scope>NUCLEOTIDE SEQUENCE [LARGE SCALE GENOMIC DNA]</scope>
    <source>
        <strain evidence="6 8">NBRC 103066</strain>
    </source>
</reference>
<dbReference type="RefSeq" id="WP_182501150.1">
    <property type="nucleotide sequence ID" value="NZ_BAAAHR010000008.1"/>
</dbReference>
<accession>A0A7W3PJE6</accession>
<dbReference type="InterPro" id="IPR000843">
    <property type="entry name" value="HTH_LacI"/>
</dbReference>
<evidence type="ECO:0000256" key="3">
    <source>
        <dbReference type="ARBA" id="ARBA00023163"/>
    </source>
</evidence>
<dbReference type="SUPFAM" id="SSF47413">
    <property type="entry name" value="lambda repressor-like DNA-binding domains"/>
    <property type="match status" value="1"/>
</dbReference>
<dbReference type="InterPro" id="IPR028082">
    <property type="entry name" value="Peripla_BP_I"/>
</dbReference>
<dbReference type="CDD" id="cd01392">
    <property type="entry name" value="HTH_LacI"/>
    <property type="match status" value="1"/>
</dbReference>
<keyword evidence="2" id="KW-0238">DNA-binding</keyword>
<protein>
    <submittedName>
        <fullName evidence="7">LacI family transcriptional regulator</fullName>
    </submittedName>
</protein>
<evidence type="ECO:0000313" key="7">
    <source>
        <dbReference type="EMBL" id="MBA8813747.1"/>
    </source>
</evidence>
<evidence type="ECO:0000256" key="1">
    <source>
        <dbReference type="ARBA" id="ARBA00023015"/>
    </source>
</evidence>
<dbReference type="PROSITE" id="PS00356">
    <property type="entry name" value="HTH_LACI_1"/>
    <property type="match status" value="1"/>
</dbReference>
<dbReference type="Pfam" id="PF00356">
    <property type="entry name" value="LacI"/>
    <property type="match status" value="1"/>
</dbReference>
<dbReference type="Gene3D" id="1.10.260.40">
    <property type="entry name" value="lambda repressor-like DNA-binding domains"/>
    <property type="match status" value="1"/>
</dbReference>
<dbReference type="Proteomes" id="UP000522688">
    <property type="component" value="Unassembled WGS sequence"/>
</dbReference>
<name>A0A7W3PJE6_9MICO</name>
<dbReference type="PROSITE" id="PS50932">
    <property type="entry name" value="HTH_LACI_2"/>
    <property type="match status" value="1"/>
</dbReference>
<dbReference type="PROSITE" id="PS50943">
    <property type="entry name" value="HTH_CROC1"/>
    <property type="match status" value="1"/>
</dbReference>
<dbReference type="PANTHER" id="PTHR30146">
    <property type="entry name" value="LACI-RELATED TRANSCRIPTIONAL REPRESSOR"/>
    <property type="match status" value="1"/>
</dbReference>
<evidence type="ECO:0000313" key="8">
    <source>
        <dbReference type="Proteomes" id="UP000321154"/>
    </source>
</evidence>
<sequence length="332" mass="35167">MRQASIRDVAETAGVSVGTVSNVLNNPAKVSESTIARVSDAIATLGFVRNDAARQLRGGDSRVIGLIILDGGNPFFTDVARGAEAAAETSGRVILLGNSDQLVEREAHYLDLFDERRVMGILISPVGDVSDRLRRLRRRGMPAVLVDRRADLTEFSSVSVDDVRGGYLATEHLLGLGRRRIAFVGGPSDLQQVADRLEGARAAVAAVPGATLEVVEVAALTVQNGREAAAALARRPLDRRPDAVFAANDLAAMGVLQALVMQGDVRVPDDIDFARAAVVPLSSVRQPSALIGQTAVEILGDEADDPERAPRQIVFEPELVVRESTTPGVSAG</sequence>
<evidence type="ECO:0000313" key="6">
    <source>
        <dbReference type="EMBL" id="GEK83394.1"/>
    </source>
</evidence>
<dbReference type="InterPro" id="IPR001387">
    <property type="entry name" value="Cro/C1-type_HTH"/>
</dbReference>
<feature type="domain" description="HTH cro/C1-type" evidence="5">
    <location>
        <begin position="5"/>
        <end position="48"/>
    </location>
</feature>
<proteinExistence type="predicted"/>
<dbReference type="Gene3D" id="3.40.50.2300">
    <property type="match status" value="2"/>
</dbReference>